<comment type="caution">
    <text evidence="2">The sequence shown here is derived from an EMBL/GenBank/DDBJ whole genome shotgun (WGS) entry which is preliminary data.</text>
</comment>
<dbReference type="PATRIC" id="fig|68223.7.peg.7808"/>
<name>A0A0F4JGE5_9ACTN</name>
<evidence type="ECO:0000313" key="3">
    <source>
        <dbReference type="Proteomes" id="UP000033551"/>
    </source>
</evidence>
<evidence type="ECO:0000256" key="1">
    <source>
        <dbReference type="SAM" id="MobiDB-lite"/>
    </source>
</evidence>
<dbReference type="RefSeq" id="WP_045948330.1">
    <property type="nucleotide sequence ID" value="NZ_JZWV01000447.1"/>
</dbReference>
<protein>
    <submittedName>
        <fullName evidence="2">Uncharacterized protein</fullName>
    </submittedName>
</protein>
<feature type="region of interest" description="Disordered" evidence="1">
    <location>
        <begin position="169"/>
        <end position="192"/>
    </location>
</feature>
<organism evidence="2 3">
    <name type="scientific">Streptomyces katrae</name>
    <dbReference type="NCBI Taxonomy" id="68223"/>
    <lineage>
        <taxon>Bacteria</taxon>
        <taxon>Bacillati</taxon>
        <taxon>Actinomycetota</taxon>
        <taxon>Actinomycetes</taxon>
        <taxon>Kitasatosporales</taxon>
        <taxon>Streptomycetaceae</taxon>
        <taxon>Streptomyces</taxon>
    </lineage>
</organism>
<proteinExistence type="predicted"/>
<keyword evidence="3" id="KW-1185">Reference proteome</keyword>
<dbReference type="AlphaFoldDB" id="A0A0F4JGE5"/>
<sequence>MTTTLDPAAQSAVVLRPARLSLTPKTALAGRLDGAWWPHSRDLEAELPALAAALDETWGRITRVLVNPSRWPVVPRTVTVAVAGHLLHVGWFTEQDPDKLILLSYTVGRWDLLVIPPETEPAAAARLLAAAAIPGSVLAADALMANETVIGRSIREALRREATWEDEGGACMSPYGNPMGRTALPLPGHGRR</sequence>
<dbReference type="InterPro" id="IPR046036">
    <property type="entry name" value="DUF5994"/>
</dbReference>
<dbReference type="Proteomes" id="UP000033551">
    <property type="component" value="Unassembled WGS sequence"/>
</dbReference>
<reference evidence="2 3" key="1">
    <citation type="submission" date="2015-02" db="EMBL/GenBank/DDBJ databases">
        <authorList>
            <person name="Ju K.-S."/>
            <person name="Doroghazi J.R."/>
            <person name="Metcalf W."/>
        </authorList>
    </citation>
    <scope>NUCLEOTIDE SEQUENCE [LARGE SCALE GENOMIC DNA]</scope>
    <source>
        <strain evidence="2 3">NRRL ISP-5550</strain>
    </source>
</reference>
<dbReference type="Pfam" id="PF19457">
    <property type="entry name" value="DUF5994"/>
    <property type="match status" value="1"/>
</dbReference>
<evidence type="ECO:0000313" key="2">
    <source>
        <dbReference type="EMBL" id="KJY32026.1"/>
    </source>
</evidence>
<gene>
    <name evidence="2" type="ORF">VR44_16865</name>
</gene>
<accession>A0A0F4JGE5</accession>
<dbReference type="OrthoDB" id="3785441at2"/>
<dbReference type="EMBL" id="JZWV01000447">
    <property type="protein sequence ID" value="KJY32026.1"/>
    <property type="molecule type" value="Genomic_DNA"/>
</dbReference>